<dbReference type="KEGG" id="tso:IZ6_19740"/>
<evidence type="ECO:0000313" key="3">
    <source>
        <dbReference type="EMBL" id="BCJ91239.1"/>
    </source>
</evidence>
<dbReference type="PANTHER" id="PTHR42928:SF5">
    <property type="entry name" value="BLR1237 PROTEIN"/>
    <property type="match status" value="1"/>
</dbReference>
<keyword evidence="4" id="KW-1185">Reference proteome</keyword>
<dbReference type="RefSeq" id="WP_222874900.1">
    <property type="nucleotide sequence ID" value="NZ_AP023361.1"/>
</dbReference>
<keyword evidence="2" id="KW-0732">Signal</keyword>
<feature type="signal peptide" evidence="2">
    <location>
        <begin position="1"/>
        <end position="27"/>
    </location>
</feature>
<name>A0A6S6QQC2_9HYPH</name>
<evidence type="ECO:0000256" key="1">
    <source>
        <dbReference type="ARBA" id="ARBA00006987"/>
    </source>
</evidence>
<evidence type="ECO:0000256" key="2">
    <source>
        <dbReference type="SAM" id="SignalP"/>
    </source>
</evidence>
<dbReference type="PANTHER" id="PTHR42928">
    <property type="entry name" value="TRICARBOXYLATE-BINDING PROTEIN"/>
    <property type="match status" value="1"/>
</dbReference>
<dbReference type="EMBL" id="AP023361">
    <property type="protein sequence ID" value="BCJ91239.1"/>
    <property type="molecule type" value="Genomic_DNA"/>
</dbReference>
<dbReference type="Proteomes" id="UP000515317">
    <property type="component" value="Chromosome"/>
</dbReference>
<dbReference type="AlphaFoldDB" id="A0A6S6QQC2"/>
<organism evidence="3 4">
    <name type="scientific">Terrihabitans soli</name>
    <dbReference type="NCBI Taxonomy" id="708113"/>
    <lineage>
        <taxon>Bacteria</taxon>
        <taxon>Pseudomonadati</taxon>
        <taxon>Pseudomonadota</taxon>
        <taxon>Alphaproteobacteria</taxon>
        <taxon>Hyphomicrobiales</taxon>
        <taxon>Terrihabitans</taxon>
    </lineage>
</organism>
<dbReference type="InterPro" id="IPR005064">
    <property type="entry name" value="BUG"/>
</dbReference>
<reference evidence="3 4" key="1">
    <citation type="submission" date="2020-08" db="EMBL/GenBank/DDBJ databases">
        <title>Genome sequence of Rhizobiales bacterium strain IZ6.</title>
        <authorList>
            <person name="Nakai R."/>
            <person name="Naganuma T."/>
        </authorList>
    </citation>
    <scope>NUCLEOTIDE SEQUENCE [LARGE SCALE GENOMIC DNA]</scope>
    <source>
        <strain evidence="3 4">IZ6</strain>
    </source>
</reference>
<dbReference type="InterPro" id="IPR042100">
    <property type="entry name" value="Bug_dom1"/>
</dbReference>
<dbReference type="Gene3D" id="3.40.190.150">
    <property type="entry name" value="Bordetella uptake gene, domain 1"/>
    <property type="match status" value="1"/>
</dbReference>
<dbReference type="Gene3D" id="3.40.190.10">
    <property type="entry name" value="Periplasmic binding protein-like II"/>
    <property type="match status" value="1"/>
</dbReference>
<proteinExistence type="inferred from homology"/>
<feature type="chain" id="PRO_5028115407" description="Tripartite tricarboxylate transporter substrate binding protein" evidence="2">
    <location>
        <begin position="28"/>
        <end position="360"/>
    </location>
</feature>
<evidence type="ECO:0000313" key="4">
    <source>
        <dbReference type="Proteomes" id="UP000515317"/>
    </source>
</evidence>
<evidence type="ECO:0008006" key="5">
    <source>
        <dbReference type="Google" id="ProtNLM"/>
    </source>
</evidence>
<gene>
    <name evidence="3" type="ORF">IZ6_19740</name>
</gene>
<protein>
    <recommendedName>
        <fullName evidence="5">Tripartite tricarboxylate transporter substrate binding protein</fullName>
    </recommendedName>
</protein>
<comment type="similarity">
    <text evidence="1">Belongs to the UPF0065 (bug) family.</text>
</comment>
<sequence>MNLKQKMIATLGAVSLVSAMAAAPAVAADFTGKTIRVVAPFAPGGGGDLWTRLVVPHLARHLPGKPTMIIENIAGGGQVTGANTFEREATKDGLTVLTVSSSLFFSYSLAPDAKKIQFDPHKWRAVAASPVGSVFYVNQDPGVKTAKELGKVEDGKLVVPIAAPRGSDIRTLLSLELLGTQARPVVGLDASEANLAFFRGELNGGRETAGTFKQAFEPLVKEGKVIPLFSFGYPDKNGKLGRDPEFPDLPSFDEAYKQIHGKDPSGPAYDVWKVFFYSGVINSKGMVLPGGCPQDVVDAYDKAFEAMSKDPVFIEAAKAELGGYPLVLGDAAQKSWENAITMSPETRKWVDEWLKERFKI</sequence>
<accession>A0A6S6QQC2</accession>